<dbReference type="SUPFAM" id="SSF52200">
    <property type="entry name" value="Toll/Interleukin receptor TIR domain"/>
    <property type="match status" value="1"/>
</dbReference>
<evidence type="ECO:0000313" key="3">
    <source>
        <dbReference type="EMBL" id="MBL7261349.1"/>
    </source>
</evidence>
<dbReference type="NCBIfam" id="NF040586">
    <property type="entry name" value="FxSxx_TPR"/>
    <property type="match status" value="1"/>
</dbReference>
<organism evidence="3 4">
    <name type="scientific">Paractinoplanes lichenicola</name>
    <dbReference type="NCBI Taxonomy" id="2802976"/>
    <lineage>
        <taxon>Bacteria</taxon>
        <taxon>Bacillati</taxon>
        <taxon>Actinomycetota</taxon>
        <taxon>Actinomycetes</taxon>
        <taxon>Micromonosporales</taxon>
        <taxon>Micromonosporaceae</taxon>
        <taxon>Paractinoplanes</taxon>
    </lineage>
</organism>
<dbReference type="PANTHER" id="PTHR46082:SF6">
    <property type="entry name" value="AAA+ ATPASE DOMAIN-CONTAINING PROTEIN-RELATED"/>
    <property type="match status" value="1"/>
</dbReference>
<dbReference type="InterPro" id="IPR053137">
    <property type="entry name" value="NLR-like"/>
</dbReference>
<name>A0ABS1W3N7_9ACTN</name>
<dbReference type="InterPro" id="IPR027417">
    <property type="entry name" value="P-loop_NTPase"/>
</dbReference>
<dbReference type="Gene3D" id="1.25.40.10">
    <property type="entry name" value="Tetratricopeptide repeat domain"/>
    <property type="match status" value="2"/>
</dbReference>
<dbReference type="Pfam" id="PF13676">
    <property type="entry name" value="TIR_2"/>
    <property type="match status" value="1"/>
</dbReference>
<dbReference type="Proteomes" id="UP000598996">
    <property type="component" value="Unassembled WGS sequence"/>
</dbReference>
<evidence type="ECO:0000256" key="1">
    <source>
        <dbReference type="SAM" id="MobiDB-lite"/>
    </source>
</evidence>
<proteinExistence type="predicted"/>
<feature type="compositionally biased region" description="Basic and acidic residues" evidence="1">
    <location>
        <begin position="789"/>
        <end position="798"/>
    </location>
</feature>
<keyword evidence="3" id="KW-0675">Receptor</keyword>
<keyword evidence="4" id="KW-1185">Reference proteome</keyword>
<protein>
    <submittedName>
        <fullName evidence="3">Toll/interleukin-1 receptor domain-containing protein</fullName>
    </submittedName>
</protein>
<dbReference type="SUPFAM" id="SSF52540">
    <property type="entry name" value="P-loop containing nucleoside triphosphate hydrolases"/>
    <property type="match status" value="1"/>
</dbReference>
<dbReference type="SUPFAM" id="SSF48452">
    <property type="entry name" value="TPR-like"/>
    <property type="match status" value="2"/>
</dbReference>
<dbReference type="Gene3D" id="3.40.50.300">
    <property type="entry name" value="P-loop containing nucleotide triphosphate hydrolases"/>
    <property type="match status" value="1"/>
</dbReference>
<dbReference type="Pfam" id="PF13374">
    <property type="entry name" value="TPR_10"/>
    <property type="match status" value="3"/>
</dbReference>
<sequence>MGVVAGGGRVDVFVSYAGPDRPWANWAAQQLTRAGMSVELTAWDWSAGDNFVLRMNDALGRADCVLALYSMAYFARDRFTNDEWAAVLAEPPDGQGRRRLVPVRVEKVTPPPILRAVTYRDVFGVPEQRARLVLLEAVTGRRRPAGDARFPGVASGASDGGVRVPGSLPEVWNVRRRNPAFTGRGRELAELRERLCSGERALVQALHGIGGVGKTELAVEYAHLFGNEYNCVWWIDAERPELVGEQLVALAVAAGWVPMDALAAVTRDTVLHRLQRESGWLLIYDNAETVDAIAALIPDGNGHVVITSRSQQSGGVAASPISIDLLDQAASSRLVRELAPTLPAADADRLAAAVNGLPLALRQAAGLTAETGMSVDEYLNELAANPAELLGEGPTGRYPQSLAAVVTASMRHLSGQDEAAGQLMRLVAVLAPEPVLLSWLTGTPDGTLPQPLATVVASTIARRRMLGRIAAYGLARVDTDTLQVHRLTQAVIAPTATSLETEHADRLLTVAAPGDERDPHLWPGWAALLPHLLIRAPITASPALQTAAAHALYYLLQRGEHRTVQILATSWHQQWQRTTGPDEPVVLDAANQIANSLSMLGEYEQSRRLNEDILARRQRVLGDDHPDTVRTAGCLAISLHDLGEYEQARRLHEDTLTRMQRVFGGDHPDTLLMTDHLAQSLHMLGDYEQACRLHEDTLTRQQQVLGDDHPDTLFTAGNLAQSLHMLGEYERARRLYADALTRQQRVLGDDHPETLLTAGNLAQSLHALGDYEQARRLHKDTLTRQQRVLGDDHPDTLRTADNLQTLGDHE</sequence>
<accession>A0ABS1W3N7</accession>
<evidence type="ECO:0000313" key="4">
    <source>
        <dbReference type="Proteomes" id="UP000598996"/>
    </source>
</evidence>
<dbReference type="InterPro" id="IPR035897">
    <property type="entry name" value="Toll_tir_struct_dom_sf"/>
</dbReference>
<feature type="region of interest" description="Disordered" evidence="1">
    <location>
        <begin position="787"/>
        <end position="810"/>
    </location>
</feature>
<dbReference type="PANTHER" id="PTHR46082">
    <property type="entry name" value="ATP/GTP-BINDING PROTEIN-RELATED"/>
    <property type="match status" value="1"/>
</dbReference>
<dbReference type="InterPro" id="IPR011990">
    <property type="entry name" value="TPR-like_helical_dom_sf"/>
</dbReference>
<comment type="caution">
    <text evidence="3">The sequence shown here is derived from an EMBL/GenBank/DDBJ whole genome shotgun (WGS) entry which is preliminary data.</text>
</comment>
<reference evidence="3 4" key="1">
    <citation type="submission" date="2021-01" db="EMBL/GenBank/DDBJ databases">
        <title>Actinoplanes sp. nov. LDG1-01 isolated from lichen.</title>
        <authorList>
            <person name="Saeng-In P."/>
            <person name="Phongsopitanun W."/>
            <person name="Kanchanasin P."/>
            <person name="Yuki M."/>
            <person name="Kudo T."/>
            <person name="Ohkuma M."/>
            <person name="Tanasupawat S."/>
        </authorList>
    </citation>
    <scope>NUCLEOTIDE SEQUENCE [LARGE SCALE GENOMIC DNA]</scope>
    <source>
        <strain evidence="3 4">LDG1-01</strain>
    </source>
</reference>
<evidence type="ECO:0000259" key="2">
    <source>
        <dbReference type="Pfam" id="PF13676"/>
    </source>
</evidence>
<dbReference type="Gene3D" id="3.40.50.10140">
    <property type="entry name" value="Toll/interleukin-1 receptor homology (TIR) domain"/>
    <property type="match status" value="1"/>
</dbReference>
<feature type="domain" description="TIR" evidence="2">
    <location>
        <begin position="12"/>
        <end position="131"/>
    </location>
</feature>
<dbReference type="InterPro" id="IPR000157">
    <property type="entry name" value="TIR_dom"/>
</dbReference>
<dbReference type="RefSeq" id="WP_202998105.1">
    <property type="nucleotide sequence ID" value="NZ_JAENHO010000018.1"/>
</dbReference>
<feature type="compositionally biased region" description="Polar residues" evidence="1">
    <location>
        <begin position="799"/>
        <end position="810"/>
    </location>
</feature>
<dbReference type="EMBL" id="JAENHO010000018">
    <property type="protein sequence ID" value="MBL7261349.1"/>
    <property type="molecule type" value="Genomic_DNA"/>
</dbReference>
<gene>
    <name evidence="3" type="ORF">JKJ07_44395</name>
</gene>
<dbReference type="Pfam" id="PF13424">
    <property type="entry name" value="TPR_12"/>
    <property type="match status" value="1"/>
</dbReference>